<feature type="transmembrane region" description="Helical" evidence="8">
    <location>
        <begin position="401"/>
        <end position="420"/>
    </location>
</feature>
<evidence type="ECO:0000313" key="10">
    <source>
        <dbReference type="EMBL" id="KUK22170.1"/>
    </source>
</evidence>
<organism evidence="10 11">
    <name type="scientific">Thermotoga petrophila</name>
    <dbReference type="NCBI Taxonomy" id="93929"/>
    <lineage>
        <taxon>Bacteria</taxon>
        <taxon>Thermotogati</taxon>
        <taxon>Thermotogota</taxon>
        <taxon>Thermotogae</taxon>
        <taxon>Thermotogales</taxon>
        <taxon>Thermotogaceae</taxon>
        <taxon>Thermotoga</taxon>
    </lineage>
</organism>
<evidence type="ECO:0000256" key="4">
    <source>
        <dbReference type="ARBA" id="ARBA00022475"/>
    </source>
</evidence>
<dbReference type="InterPro" id="IPR000802">
    <property type="entry name" value="Arsenical_pump_ArsB"/>
</dbReference>
<dbReference type="CDD" id="cd01116">
    <property type="entry name" value="P_permease"/>
    <property type="match status" value="1"/>
</dbReference>
<feature type="transmembrane region" description="Helical" evidence="8">
    <location>
        <begin position="59"/>
        <end position="81"/>
    </location>
</feature>
<feature type="transmembrane region" description="Helical" evidence="8">
    <location>
        <begin position="7"/>
        <end position="39"/>
    </location>
</feature>
<dbReference type="GO" id="GO:0005886">
    <property type="term" value="C:plasma membrane"/>
    <property type="evidence" value="ECO:0007669"/>
    <property type="project" value="UniProtKB-SubCell"/>
</dbReference>
<feature type="transmembrane region" description="Helical" evidence="8">
    <location>
        <begin position="249"/>
        <end position="268"/>
    </location>
</feature>
<comment type="similarity">
    <text evidence="2">Belongs to the CitM (TC 2.A.11) transporter family.</text>
</comment>
<feature type="transmembrane region" description="Helical" evidence="8">
    <location>
        <begin position="314"/>
        <end position="344"/>
    </location>
</feature>
<dbReference type="Pfam" id="PF03600">
    <property type="entry name" value="CitMHS"/>
    <property type="match status" value="1"/>
</dbReference>
<feature type="transmembrane region" description="Helical" evidence="8">
    <location>
        <begin position="356"/>
        <end position="380"/>
    </location>
</feature>
<keyword evidence="5 8" id="KW-0812">Transmembrane</keyword>
<dbReference type="PATRIC" id="fig|93930.3.peg.927"/>
<evidence type="ECO:0000259" key="9">
    <source>
        <dbReference type="Pfam" id="PF03600"/>
    </source>
</evidence>
<reference evidence="10 11" key="1">
    <citation type="journal article" date="2015" name="MBio">
        <title>Genome-Resolved Metagenomic Analysis Reveals Roles for Candidate Phyla and Other Microbial Community Members in Biogeochemical Transformations in Oil Reservoirs.</title>
        <authorList>
            <person name="Hu P."/>
            <person name="Tom L."/>
            <person name="Singh A."/>
            <person name="Thomas B.C."/>
            <person name="Baker B.J."/>
            <person name="Piceno Y.M."/>
            <person name="Andersen G.L."/>
            <person name="Banfield J.F."/>
        </authorList>
    </citation>
    <scope>NUCLEOTIDE SEQUENCE [LARGE SCALE GENOMIC DNA]</scope>
    <source>
        <strain evidence="10">46_26</strain>
    </source>
</reference>
<name>A0A101EPL5_9THEM</name>
<comment type="subcellular location">
    <subcellularLocation>
        <location evidence="1">Cell membrane</location>
        <topology evidence="1">Multi-pass membrane protein</topology>
    </subcellularLocation>
</comment>
<dbReference type="GO" id="GO:0015105">
    <property type="term" value="F:arsenite transmembrane transporter activity"/>
    <property type="evidence" value="ECO:0007669"/>
    <property type="project" value="InterPro"/>
</dbReference>
<dbReference type="Proteomes" id="UP000058636">
    <property type="component" value="Unassembled WGS sequence"/>
</dbReference>
<evidence type="ECO:0000256" key="6">
    <source>
        <dbReference type="ARBA" id="ARBA00022989"/>
    </source>
</evidence>
<comment type="caution">
    <text evidence="10">The sequence shown here is derived from an EMBL/GenBank/DDBJ whole genome shotgun (WGS) entry which is preliminary data.</text>
</comment>
<keyword evidence="3" id="KW-0813">Transport</keyword>
<evidence type="ECO:0000256" key="5">
    <source>
        <dbReference type="ARBA" id="ARBA00022692"/>
    </source>
</evidence>
<dbReference type="PANTHER" id="PTHR43568">
    <property type="entry name" value="P PROTEIN"/>
    <property type="match status" value="1"/>
</dbReference>
<keyword evidence="6 8" id="KW-1133">Transmembrane helix</keyword>
<evidence type="ECO:0000256" key="8">
    <source>
        <dbReference type="SAM" id="Phobius"/>
    </source>
</evidence>
<keyword evidence="7 8" id="KW-0472">Membrane</keyword>
<gene>
    <name evidence="10" type="ORF">XD57_1732</name>
</gene>
<keyword evidence="4" id="KW-1003">Cell membrane</keyword>
<dbReference type="InterPro" id="IPR004680">
    <property type="entry name" value="Cit_transptr-like_dom"/>
</dbReference>
<evidence type="ECO:0000313" key="11">
    <source>
        <dbReference type="Proteomes" id="UP000058636"/>
    </source>
</evidence>
<dbReference type="EMBL" id="LGFG01000240">
    <property type="protein sequence ID" value="KUK22170.1"/>
    <property type="molecule type" value="Genomic_DNA"/>
</dbReference>
<feature type="transmembrane region" description="Helical" evidence="8">
    <location>
        <begin position="224"/>
        <end position="242"/>
    </location>
</feature>
<feature type="transmembrane region" description="Helical" evidence="8">
    <location>
        <begin position="280"/>
        <end position="302"/>
    </location>
</feature>
<accession>A0A101EPL5</accession>
<protein>
    <submittedName>
        <fullName evidence="10">Citrate transporter</fullName>
    </submittedName>
</protein>
<dbReference type="AlphaFoldDB" id="A0A101EPL5"/>
<feature type="transmembrane region" description="Helical" evidence="8">
    <location>
        <begin position="93"/>
        <end position="126"/>
    </location>
</feature>
<dbReference type="PANTHER" id="PTHR43568:SF1">
    <property type="entry name" value="P PROTEIN"/>
    <property type="match status" value="1"/>
</dbReference>
<evidence type="ECO:0000256" key="3">
    <source>
        <dbReference type="ARBA" id="ARBA00022448"/>
    </source>
</evidence>
<feature type="transmembrane region" description="Helical" evidence="8">
    <location>
        <begin position="138"/>
        <end position="162"/>
    </location>
</feature>
<feature type="transmembrane region" description="Helical" evidence="8">
    <location>
        <begin position="174"/>
        <end position="193"/>
    </location>
</feature>
<dbReference type="InterPro" id="IPR051475">
    <property type="entry name" value="Diverse_Ion_Transporter"/>
</dbReference>
<dbReference type="PRINTS" id="PR00758">
    <property type="entry name" value="ARSENICPUMP"/>
</dbReference>
<proteinExistence type="inferred from homology"/>
<sequence>MNEAMLVLLFAILAYYFIIFGKIAKSVVTLLIALVLMAIKVVEGLDLKNIGEVVDFNTLGLLLGMMIIVHILKGTGFFEYLAISAIKISRGRFWLLFAFLMVLTAVTSAFLDNLITIILVSPILFLILDTMEVNPVPFFLFTIFIDNIGGMSTLIGSPLNIVLGSISGLSFNDFLKNMGLVTVLMFVVVFFLFKRYVRIDEKAFEKLRNLLSVDPKRSITDPVVLKKSLFVFLSTLVLFGLHSFVEVELSLIALIAACALLLMLGKNFEKVSEGIDWDTLFFYTGLFIISYSLEQIGVMEVIASFLKALSFNRFLFVATVTWISILSTAFLSAVPATLIIAPTLKILVSQGFPASLWWVYAVGANLGTNLTPLGAVQNIVGLSLLEKYTKHTVSFKEFFKVAWSFMFIPFIIATLYSLIIY</sequence>
<feature type="domain" description="Citrate transporter-like" evidence="9">
    <location>
        <begin position="15"/>
        <end position="363"/>
    </location>
</feature>
<evidence type="ECO:0000256" key="7">
    <source>
        <dbReference type="ARBA" id="ARBA00023136"/>
    </source>
</evidence>
<evidence type="ECO:0000256" key="2">
    <source>
        <dbReference type="ARBA" id="ARBA00009843"/>
    </source>
</evidence>
<evidence type="ECO:0000256" key="1">
    <source>
        <dbReference type="ARBA" id="ARBA00004651"/>
    </source>
</evidence>